<keyword evidence="2" id="KW-0249">Electron transport</keyword>
<dbReference type="CDD" id="cd02947">
    <property type="entry name" value="TRX_family"/>
    <property type="match status" value="1"/>
</dbReference>
<evidence type="ECO:0000256" key="2">
    <source>
        <dbReference type="ARBA" id="ARBA00022982"/>
    </source>
</evidence>
<accession>A0A382P0H5</accession>
<protein>
    <recommendedName>
        <fullName evidence="5">Thioredoxin domain-containing protein</fullName>
    </recommendedName>
</protein>
<evidence type="ECO:0000256" key="3">
    <source>
        <dbReference type="ARBA" id="ARBA00023157"/>
    </source>
</evidence>
<dbReference type="PIRSF" id="PIRSF000077">
    <property type="entry name" value="Thioredoxin"/>
    <property type="match status" value="1"/>
</dbReference>
<dbReference type="PANTHER" id="PTHR45663:SF11">
    <property type="entry name" value="GEO12009P1"/>
    <property type="match status" value="1"/>
</dbReference>
<dbReference type="InterPro" id="IPR013766">
    <property type="entry name" value="Thioredoxin_domain"/>
</dbReference>
<dbReference type="GO" id="GO:0005737">
    <property type="term" value="C:cytoplasm"/>
    <property type="evidence" value="ECO:0007669"/>
    <property type="project" value="TreeGrafter"/>
</dbReference>
<organism evidence="6">
    <name type="scientific">marine metagenome</name>
    <dbReference type="NCBI Taxonomy" id="408172"/>
    <lineage>
        <taxon>unclassified sequences</taxon>
        <taxon>metagenomes</taxon>
        <taxon>ecological metagenomes</taxon>
    </lineage>
</organism>
<dbReference type="NCBIfam" id="TIGR01068">
    <property type="entry name" value="thioredoxin"/>
    <property type="match status" value="1"/>
</dbReference>
<feature type="non-terminal residue" evidence="6">
    <location>
        <position position="87"/>
    </location>
</feature>
<evidence type="ECO:0000313" key="6">
    <source>
        <dbReference type="EMBL" id="SVC66893.1"/>
    </source>
</evidence>
<dbReference type="InterPro" id="IPR017937">
    <property type="entry name" value="Thioredoxin_CS"/>
</dbReference>
<dbReference type="InterPro" id="IPR036249">
    <property type="entry name" value="Thioredoxin-like_sf"/>
</dbReference>
<dbReference type="SUPFAM" id="SSF52833">
    <property type="entry name" value="Thioredoxin-like"/>
    <property type="match status" value="1"/>
</dbReference>
<dbReference type="PANTHER" id="PTHR45663">
    <property type="entry name" value="GEO12009P1"/>
    <property type="match status" value="1"/>
</dbReference>
<keyword evidence="1" id="KW-0813">Transport</keyword>
<keyword evidence="3" id="KW-1015">Disulfide bond</keyword>
<dbReference type="PROSITE" id="PS51352">
    <property type="entry name" value="THIOREDOXIN_2"/>
    <property type="match status" value="1"/>
</dbReference>
<feature type="domain" description="Thioredoxin" evidence="5">
    <location>
        <begin position="1"/>
        <end position="87"/>
    </location>
</feature>
<evidence type="ECO:0000259" key="5">
    <source>
        <dbReference type="PROSITE" id="PS51352"/>
    </source>
</evidence>
<sequence>MADNTVEITDGNFEEAVLNSDTPIVVDFWAEWCGPCKQIAPVLEELATEHADTYKIGKLNVDESRENAMQYGIRSIPTMLVFKNGQV</sequence>
<dbReference type="PRINTS" id="PR00421">
    <property type="entry name" value="THIOREDOXIN"/>
</dbReference>
<dbReference type="InterPro" id="IPR005746">
    <property type="entry name" value="Thioredoxin"/>
</dbReference>
<name>A0A382P0H5_9ZZZZ</name>
<reference evidence="6" key="1">
    <citation type="submission" date="2018-05" db="EMBL/GenBank/DDBJ databases">
        <authorList>
            <person name="Lanie J.A."/>
            <person name="Ng W.-L."/>
            <person name="Kazmierczak K.M."/>
            <person name="Andrzejewski T.M."/>
            <person name="Davidsen T.M."/>
            <person name="Wayne K.J."/>
            <person name="Tettelin H."/>
            <person name="Glass J.I."/>
            <person name="Rusch D."/>
            <person name="Podicherti R."/>
            <person name="Tsui H.-C.T."/>
            <person name="Winkler M.E."/>
        </authorList>
    </citation>
    <scope>NUCLEOTIDE SEQUENCE</scope>
</reference>
<dbReference type="PROSITE" id="PS00194">
    <property type="entry name" value="THIOREDOXIN_1"/>
    <property type="match status" value="1"/>
</dbReference>
<dbReference type="EMBL" id="UINC01104033">
    <property type="protein sequence ID" value="SVC66893.1"/>
    <property type="molecule type" value="Genomic_DNA"/>
</dbReference>
<dbReference type="AlphaFoldDB" id="A0A382P0H5"/>
<dbReference type="GO" id="GO:0015035">
    <property type="term" value="F:protein-disulfide reductase activity"/>
    <property type="evidence" value="ECO:0007669"/>
    <property type="project" value="InterPro"/>
</dbReference>
<dbReference type="Gene3D" id="3.40.30.10">
    <property type="entry name" value="Glutaredoxin"/>
    <property type="match status" value="1"/>
</dbReference>
<evidence type="ECO:0000256" key="1">
    <source>
        <dbReference type="ARBA" id="ARBA00022448"/>
    </source>
</evidence>
<dbReference type="FunFam" id="3.40.30.10:FF:000001">
    <property type="entry name" value="Thioredoxin"/>
    <property type="match status" value="1"/>
</dbReference>
<dbReference type="Pfam" id="PF00085">
    <property type="entry name" value="Thioredoxin"/>
    <property type="match status" value="1"/>
</dbReference>
<evidence type="ECO:0000256" key="4">
    <source>
        <dbReference type="ARBA" id="ARBA00023284"/>
    </source>
</evidence>
<keyword evidence="4" id="KW-0676">Redox-active center</keyword>
<gene>
    <name evidence="6" type="ORF">METZ01_LOCUS319747</name>
</gene>
<proteinExistence type="predicted"/>